<name>A0A7U6GIR6_9GAMM</name>
<dbReference type="AntiFam" id="ANF00006">
    <property type="entry name" value="Translation of CRISPR region"/>
</dbReference>
<feature type="compositionally biased region" description="Basic and acidic residues" evidence="1">
    <location>
        <begin position="208"/>
        <end position="231"/>
    </location>
</feature>
<proteinExistence type="predicted"/>
<dbReference type="KEGG" id="tbn:TBH_C1497"/>
<reference evidence="2 3" key="1">
    <citation type="journal article" date="2014" name="PLoS ONE">
        <title>Physiological and genomic features of a novel sulfur-oxidizing gammaproteobacterium belonging to a previously uncultivated symbiotic lineage isolated from a hydrothermal vent.</title>
        <authorList>
            <person name="Nunoura T."/>
            <person name="Takaki Y."/>
            <person name="Kazama H."/>
            <person name="Kakuta J."/>
            <person name="Shimamura S."/>
            <person name="Makita H."/>
            <person name="Hirai M."/>
            <person name="Miyazaki M."/>
            <person name="Takai K."/>
        </authorList>
    </citation>
    <scope>NUCLEOTIDE SEQUENCE [LARGE SCALE GENOMIC DNA]</scope>
    <source>
        <strain evidence="2 3">Hiromi1</strain>
    </source>
</reference>
<sequence length="372" mass="39949">MGNTWVNRGASCPPSVHPHGRGEHVSDDWAGYFHHGSSPRAWGTRGWSVVSARLARFIPTGVGNTSLNSSIVIAVGGSSPRAWGTRLASCAWQHAERFIPTGVGNTVEVIGPRQINTVHPHGRGEHSMAPALPHNLNGSSPRAWGTHRAVVGEAEHARFIPTGVGNTNTSNCSSGFRSVHPHGRGEHQRPSRSMDRARGSSPRAWGTRYDHSYTETTDAVHPHGRGEHERPQISCAIRTGSSPRAWGTRRWRRPGQTGGRFIPTGVGNTPIGTPLMVSASVHPHGRGEHGLVLRSGHPLRGSSPRAWGTLHVWIFARNNARFIPTGVGNTLQNHVHCSGRAVHPHGRGEHALTYSGASLPAGSSPRAWGTHS</sequence>
<evidence type="ECO:0000256" key="1">
    <source>
        <dbReference type="SAM" id="MobiDB-lite"/>
    </source>
</evidence>
<feature type="region of interest" description="Disordered" evidence="1">
    <location>
        <begin position="344"/>
        <end position="372"/>
    </location>
</feature>
<feature type="region of interest" description="Disordered" evidence="1">
    <location>
        <begin position="161"/>
        <end position="269"/>
    </location>
</feature>
<feature type="compositionally biased region" description="Basic and acidic residues" evidence="1">
    <location>
        <begin position="183"/>
        <end position="198"/>
    </location>
</feature>
<organism evidence="2 3">
    <name type="scientific">Thiolapillus brandeum</name>
    <dbReference type="NCBI Taxonomy" id="1076588"/>
    <lineage>
        <taxon>Bacteria</taxon>
        <taxon>Pseudomonadati</taxon>
        <taxon>Pseudomonadota</taxon>
        <taxon>Gammaproteobacteria</taxon>
        <taxon>Chromatiales</taxon>
        <taxon>Sedimenticolaceae</taxon>
        <taxon>Thiolapillus</taxon>
    </lineage>
</organism>
<feature type="region of interest" description="Disordered" evidence="1">
    <location>
        <begin position="1"/>
        <end position="21"/>
    </location>
</feature>
<dbReference type="AntiFam" id="ANF00057">
    <property type="entry name" value="Translation of E. coli type CRISPR repeat"/>
</dbReference>
<keyword evidence="3" id="KW-1185">Reference proteome</keyword>
<evidence type="ECO:0000313" key="2">
    <source>
        <dbReference type="EMBL" id="BAO44416.1"/>
    </source>
</evidence>
<evidence type="ECO:0000313" key="3">
    <source>
        <dbReference type="Proteomes" id="UP000031631"/>
    </source>
</evidence>
<protein>
    <submittedName>
        <fullName evidence="2">Uncharacterized protein</fullName>
    </submittedName>
</protein>
<dbReference type="AlphaFoldDB" id="A0A7U6GIR6"/>
<dbReference type="Proteomes" id="UP000031631">
    <property type="component" value="Chromosome"/>
</dbReference>
<gene>
    <name evidence="2" type="ORF">TBH_C1497</name>
</gene>
<dbReference type="EMBL" id="AP012273">
    <property type="protein sequence ID" value="BAO44416.1"/>
    <property type="molecule type" value="Genomic_DNA"/>
</dbReference>
<accession>A0A7U6GIR6</accession>
<feature type="compositionally biased region" description="Polar residues" evidence="1">
    <location>
        <begin position="164"/>
        <end position="176"/>
    </location>
</feature>